<dbReference type="Gene3D" id="3.40.710.10">
    <property type="entry name" value="DD-peptidase/beta-lactamase superfamily"/>
    <property type="match status" value="1"/>
</dbReference>
<evidence type="ECO:0000256" key="9">
    <source>
        <dbReference type="SAM" id="Phobius"/>
    </source>
</evidence>
<keyword evidence="4" id="KW-0133">Cell shape</keyword>
<sequence length="409" mass="42023">MIIRFTARLAFCCATAVAATAFGLLPAPAAQAEPTPRPASADASLLQRPGTHVGPLNGAPDLPEDVSALSWLVADADTGDVLAAHDAHRRLPPASTIKTLFALTALPHLADAPPHKVTEEELAGVGEGSSLVGIAPGRTYTMDDLWRGVFLSSGNDAVRVLAEMNGGWAATAEQMQAKARALGAFDTHVVSPDGYDEPGQVSSAFDLAVFGRAGLTDPQFASYASTVDAPFPGGTRDDGSPTWTYGIRNTNRLLTGADGVERYPGIIGVKNGYTSNAGNTLVAAARRDGRTLVVTVLNPQSGGGHKVYEEARSLLDWGFSAADRVEPVGSLEPPVVEKAPPAGPGPVTPAGPGPVTPAAAPPARAAAHSAETGTGMAYAWVGAFVGASGLASVLILRQRRRHRPPGTGS</sequence>
<keyword evidence="6" id="KW-0961">Cell wall biogenesis/degradation</keyword>
<proteinExistence type="inferred from homology"/>
<reference evidence="11 12" key="1">
    <citation type="submission" date="2015-08" db="EMBL/GenBank/DDBJ databases">
        <title>Genome sequence of the pristinamycin over-producing bacterium Streptomyces pristinaespiralis HCCB10218.</title>
        <authorList>
            <person name="Tian J."/>
            <person name="Yang J."/>
            <person name="Li L."/>
            <person name="Ruan L."/>
            <person name="Wei W."/>
            <person name="Zheng G."/>
            <person name="Wei Z."/>
            <person name="Yang S."/>
            <person name="Ge M."/>
            <person name="Jiang W."/>
            <person name="Lu Y."/>
        </authorList>
    </citation>
    <scope>NUCLEOTIDE SEQUENCE [LARGE SCALE GENOMIC DNA]</scope>
    <source>
        <strain evidence="11 12">HCCB 10218</strain>
    </source>
</reference>
<dbReference type="GO" id="GO:0008360">
    <property type="term" value="P:regulation of cell shape"/>
    <property type="evidence" value="ECO:0007669"/>
    <property type="project" value="UniProtKB-KW"/>
</dbReference>
<name>A0A0M4DYW8_STRPR</name>
<evidence type="ECO:0000313" key="12">
    <source>
        <dbReference type="Proteomes" id="UP000060513"/>
    </source>
</evidence>
<evidence type="ECO:0000256" key="1">
    <source>
        <dbReference type="ARBA" id="ARBA00007164"/>
    </source>
</evidence>
<comment type="similarity">
    <text evidence="1 7">Belongs to the peptidase S11 family.</text>
</comment>
<dbReference type="STRING" id="38300.SPRI_6601"/>
<keyword evidence="3" id="KW-0378">Hydrolase</keyword>
<gene>
    <name evidence="11" type="ORF">SPRI_6601</name>
</gene>
<feature type="region of interest" description="Disordered" evidence="8">
    <location>
        <begin position="30"/>
        <end position="60"/>
    </location>
</feature>
<dbReference type="InterPro" id="IPR018044">
    <property type="entry name" value="Peptidase_S11"/>
</dbReference>
<evidence type="ECO:0000256" key="4">
    <source>
        <dbReference type="ARBA" id="ARBA00022960"/>
    </source>
</evidence>
<evidence type="ECO:0000256" key="10">
    <source>
        <dbReference type="SAM" id="SignalP"/>
    </source>
</evidence>
<keyword evidence="9" id="KW-0812">Transmembrane</keyword>
<dbReference type="GO" id="GO:0009252">
    <property type="term" value="P:peptidoglycan biosynthetic process"/>
    <property type="evidence" value="ECO:0007669"/>
    <property type="project" value="UniProtKB-KW"/>
</dbReference>
<evidence type="ECO:0000256" key="2">
    <source>
        <dbReference type="ARBA" id="ARBA00022729"/>
    </source>
</evidence>
<dbReference type="PANTHER" id="PTHR21581:SF33">
    <property type="entry name" value="D-ALANYL-D-ALANINE CARBOXYPEPTIDASE DACB"/>
    <property type="match status" value="1"/>
</dbReference>
<dbReference type="GO" id="GO:0071555">
    <property type="term" value="P:cell wall organization"/>
    <property type="evidence" value="ECO:0007669"/>
    <property type="project" value="UniProtKB-KW"/>
</dbReference>
<feature type="compositionally biased region" description="Pro residues" evidence="8">
    <location>
        <begin position="341"/>
        <end position="355"/>
    </location>
</feature>
<dbReference type="InterPro" id="IPR001967">
    <property type="entry name" value="Peptidase_S11_N"/>
</dbReference>
<keyword evidence="11" id="KW-0645">Protease</keyword>
<keyword evidence="2 10" id="KW-0732">Signal</keyword>
<feature type="chain" id="PRO_5043365944" evidence="10">
    <location>
        <begin position="33"/>
        <end position="409"/>
    </location>
</feature>
<dbReference type="OrthoDB" id="3663940at2"/>
<dbReference type="EMBL" id="CP011340">
    <property type="protein sequence ID" value="ALC24907.1"/>
    <property type="molecule type" value="Genomic_DNA"/>
</dbReference>
<dbReference type="Proteomes" id="UP000060513">
    <property type="component" value="Chromosome"/>
</dbReference>
<dbReference type="PANTHER" id="PTHR21581">
    <property type="entry name" value="D-ALANYL-D-ALANINE CARBOXYPEPTIDASE"/>
    <property type="match status" value="1"/>
</dbReference>
<organism evidence="11">
    <name type="scientific">Streptomyces pristinaespiralis</name>
    <dbReference type="NCBI Taxonomy" id="38300"/>
    <lineage>
        <taxon>Bacteria</taxon>
        <taxon>Bacillati</taxon>
        <taxon>Actinomycetota</taxon>
        <taxon>Actinomycetes</taxon>
        <taxon>Kitasatosporales</taxon>
        <taxon>Streptomycetaceae</taxon>
        <taxon>Streptomyces</taxon>
    </lineage>
</organism>
<dbReference type="Pfam" id="PF00768">
    <property type="entry name" value="Peptidase_S11"/>
    <property type="match status" value="1"/>
</dbReference>
<dbReference type="GO" id="GO:0006508">
    <property type="term" value="P:proteolysis"/>
    <property type="evidence" value="ECO:0007669"/>
    <property type="project" value="InterPro"/>
</dbReference>
<feature type="signal peptide" evidence="10">
    <location>
        <begin position="1"/>
        <end position="32"/>
    </location>
</feature>
<dbReference type="KEGG" id="spri:SPRI_6601"/>
<feature type="transmembrane region" description="Helical" evidence="9">
    <location>
        <begin position="377"/>
        <end position="396"/>
    </location>
</feature>
<evidence type="ECO:0000256" key="7">
    <source>
        <dbReference type="RuleBase" id="RU004016"/>
    </source>
</evidence>
<evidence type="ECO:0000256" key="8">
    <source>
        <dbReference type="SAM" id="MobiDB-lite"/>
    </source>
</evidence>
<dbReference type="GO" id="GO:0009002">
    <property type="term" value="F:serine-type D-Ala-D-Ala carboxypeptidase activity"/>
    <property type="evidence" value="ECO:0007669"/>
    <property type="project" value="InterPro"/>
</dbReference>
<keyword evidence="11" id="KW-0121">Carboxypeptidase</keyword>
<evidence type="ECO:0000256" key="6">
    <source>
        <dbReference type="ARBA" id="ARBA00023316"/>
    </source>
</evidence>
<dbReference type="AlphaFoldDB" id="A0A0M4DYW8"/>
<dbReference type="PRINTS" id="PR00725">
    <property type="entry name" value="DADACBPTASE1"/>
</dbReference>
<dbReference type="GeneID" id="97232353"/>
<dbReference type="InterPro" id="IPR012338">
    <property type="entry name" value="Beta-lactam/transpept-like"/>
</dbReference>
<feature type="region of interest" description="Disordered" evidence="8">
    <location>
        <begin position="331"/>
        <end position="363"/>
    </location>
</feature>
<evidence type="ECO:0000256" key="3">
    <source>
        <dbReference type="ARBA" id="ARBA00022801"/>
    </source>
</evidence>
<keyword evidence="5" id="KW-0573">Peptidoglycan synthesis</keyword>
<dbReference type="SUPFAM" id="SSF56601">
    <property type="entry name" value="beta-lactamase/transpeptidase-like"/>
    <property type="match status" value="1"/>
</dbReference>
<evidence type="ECO:0000313" key="11">
    <source>
        <dbReference type="EMBL" id="ALC24907.1"/>
    </source>
</evidence>
<evidence type="ECO:0000256" key="5">
    <source>
        <dbReference type="ARBA" id="ARBA00022984"/>
    </source>
</evidence>
<dbReference type="RefSeq" id="WP_078951324.1">
    <property type="nucleotide sequence ID" value="NZ_CP011340.1"/>
</dbReference>
<dbReference type="PATRIC" id="fig|38300.4.peg.6902"/>
<keyword evidence="9" id="KW-1133">Transmembrane helix</keyword>
<keyword evidence="9" id="KW-0472">Membrane</keyword>
<protein>
    <submittedName>
        <fullName evidence="11">D-alanyl-D-alanine carboxypeptidase</fullName>
    </submittedName>
</protein>
<accession>A0A0M4DYW8</accession>